<dbReference type="PANTHER" id="PTHR32024">
    <property type="entry name" value="TRK SYSTEM POTASSIUM UPTAKE PROTEIN TRKG-RELATED"/>
    <property type="match status" value="1"/>
</dbReference>
<evidence type="ECO:0000256" key="4">
    <source>
        <dbReference type="ARBA" id="ARBA00022692"/>
    </source>
</evidence>
<feature type="transmembrane region" description="Helical" evidence="8">
    <location>
        <begin position="137"/>
        <end position="158"/>
    </location>
</feature>
<comment type="subcellular location">
    <subcellularLocation>
        <location evidence="1">Cell membrane</location>
        <topology evidence="1">Multi-pass membrane protein</topology>
    </subcellularLocation>
</comment>
<dbReference type="PANTHER" id="PTHR32024:SF1">
    <property type="entry name" value="KTR SYSTEM POTASSIUM UPTAKE PROTEIN B"/>
    <property type="match status" value="1"/>
</dbReference>
<keyword evidence="7 8" id="KW-0472">Membrane</keyword>
<dbReference type="EMBL" id="WEID01000121">
    <property type="protein sequence ID" value="KAB8125913.1"/>
    <property type="molecule type" value="Genomic_DNA"/>
</dbReference>
<dbReference type="InterPro" id="IPR003445">
    <property type="entry name" value="Cat_transpt"/>
</dbReference>
<feature type="transmembrane region" description="Helical" evidence="8">
    <location>
        <begin position="107"/>
        <end position="131"/>
    </location>
</feature>
<dbReference type="OrthoDB" id="9810952at2"/>
<evidence type="ECO:0000256" key="2">
    <source>
        <dbReference type="ARBA" id="ARBA00022448"/>
    </source>
</evidence>
<gene>
    <name evidence="9" type="ORF">F9U64_21200</name>
</gene>
<dbReference type="GO" id="GO:0005886">
    <property type="term" value="C:plasma membrane"/>
    <property type="evidence" value="ECO:0007669"/>
    <property type="project" value="UniProtKB-SubCell"/>
</dbReference>
<evidence type="ECO:0000256" key="7">
    <source>
        <dbReference type="ARBA" id="ARBA00023136"/>
    </source>
</evidence>
<feature type="transmembrane region" description="Helical" evidence="8">
    <location>
        <begin position="72"/>
        <end position="100"/>
    </location>
</feature>
<evidence type="ECO:0000256" key="6">
    <source>
        <dbReference type="ARBA" id="ARBA00023065"/>
    </source>
</evidence>
<proteinExistence type="predicted"/>
<accession>A0A7C8GQJ6</accession>
<evidence type="ECO:0000256" key="8">
    <source>
        <dbReference type="SAM" id="Phobius"/>
    </source>
</evidence>
<keyword evidence="3" id="KW-1003">Cell membrane</keyword>
<organism evidence="9 10">
    <name type="scientific">Gracilibacillus oryzae</name>
    <dbReference type="NCBI Taxonomy" id="1672701"/>
    <lineage>
        <taxon>Bacteria</taxon>
        <taxon>Bacillati</taxon>
        <taxon>Bacillota</taxon>
        <taxon>Bacilli</taxon>
        <taxon>Bacillales</taxon>
        <taxon>Bacillaceae</taxon>
        <taxon>Gracilibacillus</taxon>
    </lineage>
</organism>
<dbReference type="AlphaFoldDB" id="A0A7C8GQJ6"/>
<feature type="transmembrane region" description="Helical" evidence="8">
    <location>
        <begin position="12"/>
        <end position="32"/>
    </location>
</feature>
<keyword evidence="10" id="KW-1185">Reference proteome</keyword>
<evidence type="ECO:0008006" key="11">
    <source>
        <dbReference type="Google" id="ProtNLM"/>
    </source>
</evidence>
<dbReference type="GO" id="GO:0008324">
    <property type="term" value="F:monoatomic cation transmembrane transporter activity"/>
    <property type="evidence" value="ECO:0007669"/>
    <property type="project" value="InterPro"/>
</dbReference>
<comment type="caution">
    <text evidence="9">The sequence shown here is derived from an EMBL/GenBank/DDBJ whole genome shotgun (WGS) entry which is preliminary data.</text>
</comment>
<dbReference type="Proteomes" id="UP000480246">
    <property type="component" value="Unassembled WGS sequence"/>
</dbReference>
<dbReference type="GO" id="GO:0030001">
    <property type="term" value="P:metal ion transport"/>
    <property type="evidence" value="ECO:0007669"/>
    <property type="project" value="UniProtKB-ARBA"/>
</dbReference>
<keyword evidence="6" id="KW-0406">Ion transport</keyword>
<reference evidence="9 10" key="1">
    <citation type="submission" date="2019-10" db="EMBL/GenBank/DDBJ databases">
        <title>Gracilibacillus sp. nov. isolated from rice seeds.</title>
        <authorList>
            <person name="He S."/>
        </authorList>
    </citation>
    <scope>NUCLEOTIDE SEQUENCE [LARGE SCALE GENOMIC DNA]</scope>
    <source>
        <strain evidence="9 10">TD8</strain>
    </source>
</reference>
<evidence type="ECO:0000313" key="10">
    <source>
        <dbReference type="Proteomes" id="UP000480246"/>
    </source>
</evidence>
<evidence type="ECO:0000256" key="3">
    <source>
        <dbReference type="ARBA" id="ARBA00022475"/>
    </source>
</evidence>
<protein>
    <recommendedName>
        <fullName evidence="11">Ktr system potassium uptake protein B</fullName>
    </recommendedName>
</protein>
<name>A0A7C8GQJ6_9BACI</name>
<sequence length="175" mass="18796">MWKYKSWSPPQIIILTFCAFILFGTILLKLPLASTQSISWIDALFTATTAMKVTGLAVDDTAGSFTYFGEMVIAGLIQVGGLAMTMHGMTLIVTATFILTITENQPFLVILFEVISAFGTVGLSMGITGSLTITGKVIIIIIMFLGKVGPLTLAFAIAKTTRARIKYPSEDVMTG</sequence>
<evidence type="ECO:0000256" key="1">
    <source>
        <dbReference type="ARBA" id="ARBA00004651"/>
    </source>
</evidence>
<keyword evidence="2" id="KW-0813">Transport</keyword>
<evidence type="ECO:0000256" key="5">
    <source>
        <dbReference type="ARBA" id="ARBA00022989"/>
    </source>
</evidence>
<evidence type="ECO:0000313" key="9">
    <source>
        <dbReference type="EMBL" id="KAB8125913.1"/>
    </source>
</evidence>
<dbReference type="RefSeq" id="WP_153406873.1">
    <property type="nucleotide sequence ID" value="NZ_ML762455.1"/>
</dbReference>
<keyword evidence="5 8" id="KW-1133">Transmembrane helix</keyword>
<keyword evidence="4 8" id="KW-0812">Transmembrane</keyword>
<dbReference type="Pfam" id="PF02386">
    <property type="entry name" value="TrkH"/>
    <property type="match status" value="1"/>
</dbReference>